<dbReference type="EMBL" id="JARQZJ010000040">
    <property type="protein sequence ID" value="KAK9877186.1"/>
    <property type="molecule type" value="Genomic_DNA"/>
</dbReference>
<evidence type="ECO:0000256" key="3">
    <source>
        <dbReference type="SAM" id="SignalP"/>
    </source>
</evidence>
<dbReference type="PANTHER" id="PTHR39957:SF1">
    <property type="entry name" value="AT09846P1-RELATED"/>
    <property type="match status" value="1"/>
</dbReference>
<dbReference type="SMART" id="SM01318">
    <property type="entry name" value="SVWC"/>
    <property type="match status" value="1"/>
</dbReference>
<keyword evidence="2" id="KW-0964">Secreted</keyword>
<keyword evidence="3" id="KW-0732">Signal</keyword>
<comment type="subcellular location">
    <subcellularLocation>
        <location evidence="1">Secreted</location>
    </subcellularLocation>
</comment>
<evidence type="ECO:0000313" key="5">
    <source>
        <dbReference type="EMBL" id="KAK9877186.1"/>
    </source>
</evidence>
<protein>
    <recommendedName>
        <fullName evidence="4">Single domain-containing protein</fullName>
    </recommendedName>
</protein>
<dbReference type="InterPro" id="IPR029277">
    <property type="entry name" value="SVWC_dom"/>
</dbReference>
<evidence type="ECO:0000313" key="6">
    <source>
        <dbReference type="Proteomes" id="UP001431783"/>
    </source>
</evidence>
<comment type="caution">
    <text evidence="5">The sequence shown here is derived from an EMBL/GenBank/DDBJ whole genome shotgun (WGS) entry which is preliminary data.</text>
</comment>
<dbReference type="Proteomes" id="UP001431783">
    <property type="component" value="Unassembled WGS sequence"/>
</dbReference>
<accession>A0AAW1UB86</accession>
<evidence type="ECO:0000259" key="4">
    <source>
        <dbReference type="SMART" id="SM01318"/>
    </source>
</evidence>
<reference evidence="5 6" key="1">
    <citation type="submission" date="2023-03" db="EMBL/GenBank/DDBJ databases">
        <title>Genome insight into feeding habits of ladybird beetles.</title>
        <authorList>
            <person name="Li H.-S."/>
            <person name="Huang Y.-H."/>
            <person name="Pang H."/>
        </authorList>
    </citation>
    <scope>NUCLEOTIDE SEQUENCE [LARGE SCALE GENOMIC DNA]</scope>
    <source>
        <strain evidence="5">SYSU_2023b</strain>
        <tissue evidence="5">Whole body</tissue>
    </source>
</reference>
<feature type="signal peptide" evidence="3">
    <location>
        <begin position="1"/>
        <end position="19"/>
    </location>
</feature>
<proteinExistence type="predicted"/>
<keyword evidence="6" id="KW-1185">Reference proteome</keyword>
<dbReference type="Pfam" id="PF15430">
    <property type="entry name" value="SVWC"/>
    <property type="match status" value="1"/>
</dbReference>
<dbReference type="GO" id="GO:0005576">
    <property type="term" value="C:extracellular region"/>
    <property type="evidence" value="ECO:0007669"/>
    <property type="project" value="UniProtKB-SubCell"/>
</dbReference>
<name>A0AAW1UB86_9CUCU</name>
<evidence type="ECO:0000256" key="1">
    <source>
        <dbReference type="ARBA" id="ARBA00004613"/>
    </source>
</evidence>
<organism evidence="5 6">
    <name type="scientific">Henosepilachna vigintioctopunctata</name>
    <dbReference type="NCBI Taxonomy" id="420089"/>
    <lineage>
        <taxon>Eukaryota</taxon>
        <taxon>Metazoa</taxon>
        <taxon>Ecdysozoa</taxon>
        <taxon>Arthropoda</taxon>
        <taxon>Hexapoda</taxon>
        <taxon>Insecta</taxon>
        <taxon>Pterygota</taxon>
        <taxon>Neoptera</taxon>
        <taxon>Endopterygota</taxon>
        <taxon>Coleoptera</taxon>
        <taxon>Polyphaga</taxon>
        <taxon>Cucujiformia</taxon>
        <taxon>Coccinelloidea</taxon>
        <taxon>Coccinellidae</taxon>
        <taxon>Epilachninae</taxon>
        <taxon>Epilachnini</taxon>
        <taxon>Henosepilachna</taxon>
    </lineage>
</organism>
<feature type="domain" description="Single" evidence="4">
    <location>
        <begin position="38"/>
        <end position="103"/>
    </location>
</feature>
<evidence type="ECO:0000256" key="2">
    <source>
        <dbReference type="ARBA" id="ARBA00022525"/>
    </source>
</evidence>
<sequence length="104" mass="11584">MDNLVLVILTLSCVMQSEGWLYVVIGNKTLLEGHPNQCFYKGLGYMNAKDEKIIPNECIKALCREDGSILFAGCGTHLSERPCKMIKGDLTQDYPECCPHAICE</sequence>
<dbReference type="InterPro" id="IPR053308">
    <property type="entry name" value="Vago-like"/>
</dbReference>
<feature type="chain" id="PRO_5043968426" description="Single domain-containing protein" evidence="3">
    <location>
        <begin position="20"/>
        <end position="104"/>
    </location>
</feature>
<dbReference type="PANTHER" id="PTHR39957">
    <property type="entry name" value="AT09846P1-RELATED"/>
    <property type="match status" value="1"/>
</dbReference>
<dbReference type="AlphaFoldDB" id="A0AAW1UB86"/>
<gene>
    <name evidence="5" type="ORF">WA026_016935</name>
</gene>